<dbReference type="NCBIfam" id="NF037997">
    <property type="entry name" value="Na_Pi_symport"/>
    <property type="match status" value="1"/>
</dbReference>
<evidence type="ECO:0000256" key="3">
    <source>
        <dbReference type="ARBA" id="ARBA00022692"/>
    </source>
</evidence>
<dbReference type="Pfam" id="PF01895">
    <property type="entry name" value="PhoU"/>
    <property type="match status" value="1"/>
</dbReference>
<name>A0A644WH40_9ZZZZ</name>
<dbReference type="InterPro" id="IPR004633">
    <property type="entry name" value="NaPi_cotrn-rel/YqeW-like"/>
</dbReference>
<protein>
    <recommendedName>
        <fullName evidence="8">PhoU domain-containing protein</fullName>
    </recommendedName>
</protein>
<keyword evidence="5 7" id="KW-0472">Membrane</keyword>
<accession>A0A644WH40</accession>
<dbReference type="EMBL" id="VSSQ01000932">
    <property type="protein sequence ID" value="MPM03196.1"/>
    <property type="molecule type" value="Genomic_DNA"/>
</dbReference>
<keyword evidence="4 7" id="KW-1133">Transmembrane helix</keyword>
<dbReference type="SUPFAM" id="SSF109755">
    <property type="entry name" value="PhoU-like"/>
    <property type="match status" value="1"/>
</dbReference>
<dbReference type="PANTHER" id="PTHR10010:SF46">
    <property type="entry name" value="SODIUM-DEPENDENT PHOSPHATE TRANSPORT PROTEIN 2B"/>
    <property type="match status" value="1"/>
</dbReference>
<proteinExistence type="predicted"/>
<dbReference type="GO" id="GO:0005886">
    <property type="term" value="C:plasma membrane"/>
    <property type="evidence" value="ECO:0007669"/>
    <property type="project" value="UniProtKB-SubCell"/>
</dbReference>
<feature type="transmembrane region" description="Helical" evidence="7">
    <location>
        <begin position="297"/>
        <end position="318"/>
    </location>
</feature>
<evidence type="ECO:0000256" key="4">
    <source>
        <dbReference type="ARBA" id="ARBA00022989"/>
    </source>
</evidence>
<evidence type="ECO:0000256" key="1">
    <source>
        <dbReference type="ARBA" id="ARBA00004651"/>
    </source>
</evidence>
<sequence>MKTIVIFFQIVGSLGLFLFGIKLLSEGLQKSAGDKMKAILKLMTKNRFISIMTGLLITIIIQSSSATTVMVVSFVNAGLMGLTQAIGVILGANIGTTFTGWLVALLGFKVDITSLALVSIAFAAPMMFSKKNKTRDAADVLLGFGVLFLGLNFMSHSIPDITGNIEVLEFLATFNSDTLWMNMLCILLGTLVTIVVQSSSAAMAMTLTMAYNGWLGVTASAALILGSNIGTTITAYLASIGTSTTAKRAAWAHIFFNVVGSVIALILFHPLLKLVNFITPGDIYTLEGATLSTQLPLFLAMFHSVFNIMNTIIFFPFVRQYAHFIERLVPAKAEYDEGTYHFKYIGGVFIDSPEIYMLAIRDEIKKMANLACNMLTRYRGMFNNRGADIESDALAMKKDEDYADQMQEQLSDFCVHLLQDSQTPTNASSLNCLIRVMDELESVTDSCYNLTILSQRRYNQGWTFDEATDKDLREYQSLVQEFLDYVRDRMDRTLTKAEMQKANEFEEQINNQRNRLSLMVQERLSDGKADVRVELLILEKIRHLEHIGDYCTNIAEAYHQAVKHTPMLQKRSGKSMELA</sequence>
<dbReference type="GO" id="GO:0005436">
    <property type="term" value="F:sodium:phosphate symporter activity"/>
    <property type="evidence" value="ECO:0007669"/>
    <property type="project" value="InterPro"/>
</dbReference>
<dbReference type="InterPro" id="IPR038078">
    <property type="entry name" value="PhoU-like_sf"/>
</dbReference>
<feature type="transmembrane region" description="Helical" evidence="7">
    <location>
        <begin position="214"/>
        <end position="238"/>
    </location>
</feature>
<dbReference type="InterPro" id="IPR003841">
    <property type="entry name" value="Na/Pi_transpt"/>
</dbReference>
<evidence type="ECO:0000259" key="8">
    <source>
        <dbReference type="Pfam" id="PF01895"/>
    </source>
</evidence>
<dbReference type="NCBIfam" id="TIGR00704">
    <property type="entry name" value="NaPi_cotrn_rel"/>
    <property type="match status" value="1"/>
</dbReference>
<comment type="caution">
    <text evidence="9">The sequence shown here is derived from an EMBL/GenBank/DDBJ whole genome shotgun (WGS) entry which is preliminary data.</text>
</comment>
<evidence type="ECO:0000313" key="9">
    <source>
        <dbReference type="EMBL" id="MPM03196.1"/>
    </source>
</evidence>
<comment type="subcellular location">
    <subcellularLocation>
        <location evidence="1">Cell membrane</location>
        <topology evidence="1">Multi-pass membrane protein</topology>
    </subcellularLocation>
</comment>
<reference evidence="9" key="1">
    <citation type="submission" date="2019-08" db="EMBL/GenBank/DDBJ databases">
        <authorList>
            <person name="Kucharzyk K."/>
            <person name="Murdoch R.W."/>
            <person name="Higgins S."/>
            <person name="Loffler F."/>
        </authorList>
    </citation>
    <scope>NUCLEOTIDE SEQUENCE</scope>
</reference>
<dbReference type="Gene3D" id="1.20.58.220">
    <property type="entry name" value="Phosphate transport system protein phou homolog 2, domain 2"/>
    <property type="match status" value="1"/>
</dbReference>
<evidence type="ECO:0000256" key="5">
    <source>
        <dbReference type="ARBA" id="ARBA00023136"/>
    </source>
</evidence>
<keyword evidence="2" id="KW-1003">Cell membrane</keyword>
<dbReference type="GO" id="GO:0044341">
    <property type="term" value="P:sodium-dependent phosphate transport"/>
    <property type="evidence" value="ECO:0007669"/>
    <property type="project" value="InterPro"/>
</dbReference>
<dbReference type="AlphaFoldDB" id="A0A644WH40"/>
<organism evidence="9">
    <name type="scientific">bioreactor metagenome</name>
    <dbReference type="NCBI Taxonomy" id="1076179"/>
    <lineage>
        <taxon>unclassified sequences</taxon>
        <taxon>metagenomes</taxon>
        <taxon>ecological metagenomes</taxon>
    </lineage>
</organism>
<dbReference type="PANTHER" id="PTHR10010">
    <property type="entry name" value="SOLUTE CARRIER FAMILY 34 SODIUM PHOSPHATE , MEMBER 2-RELATED"/>
    <property type="match status" value="1"/>
</dbReference>
<dbReference type="Pfam" id="PF02690">
    <property type="entry name" value="Na_Pi_cotrans"/>
    <property type="match status" value="2"/>
</dbReference>
<dbReference type="InterPro" id="IPR026022">
    <property type="entry name" value="PhoU_dom"/>
</dbReference>
<feature type="domain" description="PhoU" evidence="8">
    <location>
        <begin position="496"/>
        <end position="557"/>
    </location>
</feature>
<feature type="coiled-coil region" evidence="6">
    <location>
        <begin position="495"/>
        <end position="522"/>
    </location>
</feature>
<keyword evidence="3 7" id="KW-0812">Transmembrane</keyword>
<evidence type="ECO:0000256" key="2">
    <source>
        <dbReference type="ARBA" id="ARBA00022475"/>
    </source>
</evidence>
<keyword evidence="6" id="KW-0175">Coiled coil</keyword>
<evidence type="ECO:0000256" key="7">
    <source>
        <dbReference type="SAM" id="Phobius"/>
    </source>
</evidence>
<feature type="transmembrane region" description="Helical" evidence="7">
    <location>
        <begin position="46"/>
        <end position="63"/>
    </location>
</feature>
<gene>
    <name evidence="9" type="ORF">SDC9_49460</name>
</gene>
<feature type="transmembrane region" description="Helical" evidence="7">
    <location>
        <begin position="140"/>
        <end position="158"/>
    </location>
</feature>
<feature type="transmembrane region" description="Helical" evidence="7">
    <location>
        <begin position="250"/>
        <end position="272"/>
    </location>
</feature>
<evidence type="ECO:0000256" key="6">
    <source>
        <dbReference type="SAM" id="Coils"/>
    </source>
</evidence>
<feature type="transmembrane region" description="Helical" evidence="7">
    <location>
        <begin position="179"/>
        <end position="202"/>
    </location>
</feature>
<feature type="transmembrane region" description="Helical" evidence="7">
    <location>
        <begin position="6"/>
        <end position="25"/>
    </location>
</feature>